<dbReference type="AlphaFoldDB" id="A0A4S8MF59"/>
<keyword evidence="8" id="KW-1185">Reference proteome</keyword>
<evidence type="ECO:0000313" key="8">
    <source>
        <dbReference type="Proteomes" id="UP000297245"/>
    </source>
</evidence>
<sequence length="1179" mass="132100">MAQPLNWPGKYFLYAIGNTSAHCLTRDIPLETPANILLLGCGDPRSILYTITCESESVSRKLDFTCCDFDPAVLARNVLLLSLIIDKKPHTTIVWDIFFHIHLEKRSLSVLIEQCHKLITISNNLQDWNESPYGQFMKMSTAYTLAEMRRHWTLYTEMHTLPPERLKKLQNAFKGLFESMRKQSIATAARSAGPLGADAMQVVIEQFKSYWKKGVTSLRSGQVAAANVLNPTFCYSLAGEGCNVHYGTDPMSPFHLVELFGNARQTPSAGDLVRAAKTEFDQWCSAFYSAITSSRPETRPIVRFFLGEATAVCHSLHLFSETGTTSTGIPLAQWKAQTITLSNEADGYHGGGSASAPTTFDVIDTSNLCDNVGLLNVLIATKPLLRFASPSSGVLYTESLLFRGQDATKEFAERLYGDITTIGLLIGLCPVDYVSGFSTRSNLHELMTHGISSSKESIGQFQQLTTWRKPSTGDALSGQAAIGLLYSFDPWQLGTFLYDMYHKLFEQEDSKHFDRINRNIMMKAIVSADLIYYMRESFVLFLKLVRDHLRIPGEVWTQIMDRFHELDEADTSLPMNANNRHDLWAHLYLHRLYTVPYYIYRIPQRRLGLFSAWDSVPLLVRVFLTVPRDKLNVFSGSNVGTPLLQCDIAGITTHNIFTSLHVAFGKVIPIGTASNPRILFEEDPQGRQGTSPLIVSFLATSYVLTDLEPQENVQISFGLRSSAGSVPFIAKLGLMLRVFSAKLLDKEHVIVLPEQPITSNKSDSKPPAHSPVSGSGLKTQIGQCEDIAIGLDEDCELVASLTRKVLVKGEEPKRLFADRKTSVSATQLSPCVMRIAIQDYVQDIAYPFPVIGSEYRLRLARTSLYIEVIVPPFGPMKPEGMKLNLFPTVGLEGHFTPWNIHRVNLSRSPVIDIKAPRVEKWLNPLAGLQMSTRERSLRKHQGHDKDTLMAIKDTLHAIIVGSAGIQHGPARRLFALRDNDTNNCDTLFFISNMRYDLVCHTVMCEGYVLPLTVSLLFKIQKVFGQLVHKGDLANITTYAGEMKAWKQLLPALVERCRSSWTHGPNCEYLSKGQIPLTVEMEEIPICSCGRGKDVEGMLEVELWKHFAPYVTKVALTPLFAVSYLETVVRDPAARRCFVCRARGKPKIKTCTVCKKVRYCSEECQRKDWKKHKTVCKPPA</sequence>
<dbReference type="GO" id="GO:0000981">
    <property type="term" value="F:DNA-binding transcription factor activity, RNA polymerase II-specific"/>
    <property type="evidence" value="ECO:0007669"/>
    <property type="project" value="TreeGrafter"/>
</dbReference>
<dbReference type="SUPFAM" id="SSF144232">
    <property type="entry name" value="HIT/MYND zinc finger-like"/>
    <property type="match status" value="1"/>
</dbReference>
<dbReference type="Proteomes" id="UP000297245">
    <property type="component" value="Unassembled WGS sequence"/>
</dbReference>
<name>A0A4S8MF59_DENBC</name>
<feature type="domain" description="MYND-type" evidence="6">
    <location>
        <begin position="1136"/>
        <end position="1175"/>
    </location>
</feature>
<feature type="region of interest" description="Disordered" evidence="5">
    <location>
        <begin position="757"/>
        <end position="777"/>
    </location>
</feature>
<dbReference type="GO" id="GO:0008270">
    <property type="term" value="F:zinc ion binding"/>
    <property type="evidence" value="ECO:0007669"/>
    <property type="project" value="UniProtKB-KW"/>
</dbReference>
<dbReference type="OrthoDB" id="432970at2759"/>
<reference evidence="7 8" key="1">
    <citation type="journal article" date="2019" name="Nat. Ecol. Evol.">
        <title>Megaphylogeny resolves global patterns of mushroom evolution.</title>
        <authorList>
            <person name="Varga T."/>
            <person name="Krizsan K."/>
            <person name="Foldi C."/>
            <person name="Dima B."/>
            <person name="Sanchez-Garcia M."/>
            <person name="Sanchez-Ramirez S."/>
            <person name="Szollosi G.J."/>
            <person name="Szarkandi J.G."/>
            <person name="Papp V."/>
            <person name="Albert L."/>
            <person name="Andreopoulos W."/>
            <person name="Angelini C."/>
            <person name="Antonin V."/>
            <person name="Barry K.W."/>
            <person name="Bougher N.L."/>
            <person name="Buchanan P."/>
            <person name="Buyck B."/>
            <person name="Bense V."/>
            <person name="Catcheside P."/>
            <person name="Chovatia M."/>
            <person name="Cooper J."/>
            <person name="Damon W."/>
            <person name="Desjardin D."/>
            <person name="Finy P."/>
            <person name="Geml J."/>
            <person name="Haridas S."/>
            <person name="Hughes K."/>
            <person name="Justo A."/>
            <person name="Karasinski D."/>
            <person name="Kautmanova I."/>
            <person name="Kiss B."/>
            <person name="Kocsube S."/>
            <person name="Kotiranta H."/>
            <person name="LaButti K.M."/>
            <person name="Lechner B.E."/>
            <person name="Liimatainen K."/>
            <person name="Lipzen A."/>
            <person name="Lukacs Z."/>
            <person name="Mihaltcheva S."/>
            <person name="Morgado L.N."/>
            <person name="Niskanen T."/>
            <person name="Noordeloos M.E."/>
            <person name="Ohm R.A."/>
            <person name="Ortiz-Santana B."/>
            <person name="Ovrebo C."/>
            <person name="Racz N."/>
            <person name="Riley R."/>
            <person name="Savchenko A."/>
            <person name="Shiryaev A."/>
            <person name="Soop K."/>
            <person name="Spirin V."/>
            <person name="Szebenyi C."/>
            <person name="Tomsovsky M."/>
            <person name="Tulloss R.E."/>
            <person name="Uehling J."/>
            <person name="Grigoriev I.V."/>
            <person name="Vagvolgyi C."/>
            <person name="Papp T."/>
            <person name="Martin F.M."/>
            <person name="Miettinen O."/>
            <person name="Hibbett D.S."/>
            <person name="Nagy L.G."/>
        </authorList>
    </citation>
    <scope>NUCLEOTIDE SEQUENCE [LARGE SCALE GENOMIC DNA]</scope>
    <source>
        <strain evidence="7 8">CBS 962.96</strain>
    </source>
</reference>
<evidence type="ECO:0000256" key="1">
    <source>
        <dbReference type="ARBA" id="ARBA00022723"/>
    </source>
</evidence>
<dbReference type="InterPro" id="IPR027974">
    <property type="entry name" value="DUF4470"/>
</dbReference>
<dbReference type="EMBL" id="ML179092">
    <property type="protein sequence ID" value="THV01240.1"/>
    <property type="molecule type" value="Genomic_DNA"/>
</dbReference>
<evidence type="ECO:0000256" key="5">
    <source>
        <dbReference type="SAM" id="MobiDB-lite"/>
    </source>
</evidence>
<evidence type="ECO:0000313" key="7">
    <source>
        <dbReference type="EMBL" id="THV01240.1"/>
    </source>
</evidence>
<dbReference type="PROSITE" id="PS01360">
    <property type="entry name" value="ZF_MYND_1"/>
    <property type="match status" value="1"/>
</dbReference>
<protein>
    <recommendedName>
        <fullName evidence="6">MYND-type domain-containing protein</fullName>
    </recommendedName>
</protein>
<keyword evidence="2 4" id="KW-0863">Zinc-finger</keyword>
<gene>
    <name evidence="7" type="ORF">K435DRAFT_718186</name>
</gene>
<evidence type="ECO:0000256" key="3">
    <source>
        <dbReference type="ARBA" id="ARBA00022833"/>
    </source>
</evidence>
<dbReference type="Pfam" id="PF01753">
    <property type="entry name" value="zf-MYND"/>
    <property type="match status" value="1"/>
</dbReference>
<dbReference type="GO" id="GO:0005634">
    <property type="term" value="C:nucleus"/>
    <property type="evidence" value="ECO:0007669"/>
    <property type="project" value="TreeGrafter"/>
</dbReference>
<organism evidence="7 8">
    <name type="scientific">Dendrothele bispora (strain CBS 962.96)</name>
    <dbReference type="NCBI Taxonomy" id="1314807"/>
    <lineage>
        <taxon>Eukaryota</taxon>
        <taxon>Fungi</taxon>
        <taxon>Dikarya</taxon>
        <taxon>Basidiomycota</taxon>
        <taxon>Agaricomycotina</taxon>
        <taxon>Agaricomycetes</taxon>
        <taxon>Agaricomycetidae</taxon>
        <taxon>Agaricales</taxon>
        <taxon>Agaricales incertae sedis</taxon>
        <taxon>Dendrothele</taxon>
    </lineage>
</organism>
<keyword evidence="1" id="KW-0479">Metal-binding</keyword>
<accession>A0A4S8MF59</accession>
<dbReference type="Gene3D" id="6.10.140.2220">
    <property type="match status" value="1"/>
</dbReference>
<evidence type="ECO:0000256" key="4">
    <source>
        <dbReference type="PROSITE-ProRule" id="PRU00134"/>
    </source>
</evidence>
<dbReference type="PROSITE" id="PS50865">
    <property type="entry name" value="ZF_MYND_2"/>
    <property type="match status" value="1"/>
</dbReference>
<keyword evidence="3" id="KW-0862">Zinc</keyword>
<evidence type="ECO:0000256" key="2">
    <source>
        <dbReference type="ARBA" id="ARBA00022771"/>
    </source>
</evidence>
<dbReference type="PANTHER" id="PTHR10237:SF15">
    <property type="entry name" value="LD37257P"/>
    <property type="match status" value="1"/>
</dbReference>
<dbReference type="InterPro" id="IPR002893">
    <property type="entry name" value="Znf_MYND"/>
</dbReference>
<proteinExistence type="predicted"/>
<evidence type="ECO:0000259" key="6">
    <source>
        <dbReference type="PROSITE" id="PS50865"/>
    </source>
</evidence>
<dbReference type="PANTHER" id="PTHR10237">
    <property type="entry name" value="DEFORMED EPIDERMAL AUTOREGULATORY FACTOR 1 HOMOLOG SUPPRESSIN"/>
    <property type="match status" value="1"/>
</dbReference>
<dbReference type="InterPro" id="IPR024119">
    <property type="entry name" value="TF_DEAF-1"/>
</dbReference>
<dbReference type="Pfam" id="PF14737">
    <property type="entry name" value="DUF4470"/>
    <property type="match status" value="1"/>
</dbReference>